<proteinExistence type="predicted"/>
<keyword evidence="4" id="KW-1185">Reference proteome</keyword>
<feature type="compositionally biased region" description="Polar residues" evidence="1">
    <location>
        <begin position="1"/>
        <end position="10"/>
    </location>
</feature>
<dbReference type="Proteomes" id="UP001189429">
    <property type="component" value="Unassembled WGS sequence"/>
</dbReference>
<accession>A0ABN9Q7A5</accession>
<name>A0ABN9Q7A5_9DINO</name>
<evidence type="ECO:0000259" key="2">
    <source>
        <dbReference type="Pfam" id="PF16158"/>
    </source>
</evidence>
<gene>
    <name evidence="3" type="ORF">PCOR1329_LOCUS9445</name>
</gene>
<feature type="domain" description="Nbr1 FW" evidence="2">
    <location>
        <begin position="26"/>
        <end position="78"/>
    </location>
</feature>
<sequence>MSLSSCTITGPNDEAGGPVAAGGIARWVLGNNGPAAWPAGTTLRLVGGPVVLCPVVEVPPVPAGQTCDVELEVVAPDELRGERRGGRRGGQASTAATGLRGAPPRRRGWAQLS</sequence>
<evidence type="ECO:0000313" key="4">
    <source>
        <dbReference type="Proteomes" id="UP001189429"/>
    </source>
</evidence>
<dbReference type="InterPro" id="IPR013783">
    <property type="entry name" value="Ig-like_fold"/>
</dbReference>
<dbReference type="Gene3D" id="2.60.40.10">
    <property type="entry name" value="Immunoglobulins"/>
    <property type="match status" value="1"/>
</dbReference>
<evidence type="ECO:0000256" key="1">
    <source>
        <dbReference type="SAM" id="MobiDB-lite"/>
    </source>
</evidence>
<comment type="caution">
    <text evidence="3">The sequence shown here is derived from an EMBL/GenBank/DDBJ whole genome shotgun (WGS) entry which is preliminary data.</text>
</comment>
<feature type="region of interest" description="Disordered" evidence="1">
    <location>
        <begin position="1"/>
        <end position="20"/>
    </location>
</feature>
<protein>
    <recommendedName>
        <fullName evidence="2">Nbr1 FW domain-containing protein</fullName>
    </recommendedName>
</protein>
<reference evidence="3" key="1">
    <citation type="submission" date="2023-10" db="EMBL/GenBank/DDBJ databases">
        <authorList>
            <person name="Chen Y."/>
            <person name="Shah S."/>
            <person name="Dougan E. K."/>
            <person name="Thang M."/>
            <person name="Chan C."/>
        </authorList>
    </citation>
    <scope>NUCLEOTIDE SEQUENCE [LARGE SCALE GENOMIC DNA]</scope>
</reference>
<organism evidence="3 4">
    <name type="scientific">Prorocentrum cordatum</name>
    <dbReference type="NCBI Taxonomy" id="2364126"/>
    <lineage>
        <taxon>Eukaryota</taxon>
        <taxon>Sar</taxon>
        <taxon>Alveolata</taxon>
        <taxon>Dinophyceae</taxon>
        <taxon>Prorocentrales</taxon>
        <taxon>Prorocentraceae</taxon>
        <taxon>Prorocentrum</taxon>
    </lineage>
</organism>
<dbReference type="InterPro" id="IPR032350">
    <property type="entry name" value="Nbr1_FW"/>
</dbReference>
<feature type="region of interest" description="Disordered" evidence="1">
    <location>
        <begin position="78"/>
        <end position="113"/>
    </location>
</feature>
<dbReference type="EMBL" id="CAUYUJ010002628">
    <property type="protein sequence ID" value="CAK0801654.1"/>
    <property type="molecule type" value="Genomic_DNA"/>
</dbReference>
<dbReference type="Pfam" id="PF16158">
    <property type="entry name" value="N_BRCA1_IG"/>
    <property type="match status" value="1"/>
</dbReference>
<feature type="compositionally biased region" description="Basic residues" evidence="1">
    <location>
        <begin position="103"/>
        <end position="113"/>
    </location>
</feature>
<feature type="non-terminal residue" evidence="3">
    <location>
        <position position="113"/>
    </location>
</feature>
<evidence type="ECO:0000313" key="3">
    <source>
        <dbReference type="EMBL" id="CAK0801654.1"/>
    </source>
</evidence>